<reference evidence="1" key="1">
    <citation type="submission" date="2021-06" db="EMBL/GenBank/DDBJ databases">
        <title>Parelaphostrongylus tenuis whole genome reference sequence.</title>
        <authorList>
            <person name="Garwood T.J."/>
            <person name="Larsen P.A."/>
            <person name="Fountain-Jones N.M."/>
            <person name="Garbe J.R."/>
            <person name="Macchietto M.G."/>
            <person name="Kania S.A."/>
            <person name="Gerhold R.W."/>
            <person name="Richards J.E."/>
            <person name="Wolf T.M."/>
        </authorList>
    </citation>
    <scope>NUCLEOTIDE SEQUENCE</scope>
    <source>
        <strain evidence="1">MNPRO001-30</strain>
        <tissue evidence="1">Meninges</tissue>
    </source>
</reference>
<protein>
    <submittedName>
        <fullName evidence="1">Uncharacterized protein</fullName>
    </submittedName>
</protein>
<sequence length="60" mass="6947">MNMGEANDGLEKNKLITATNFLHKTFEREERVDVFRTFTFPDVEPPIALIYPESNILSFV</sequence>
<dbReference type="AlphaFoldDB" id="A0AAD5MDW9"/>
<accession>A0AAD5MDW9</accession>
<evidence type="ECO:0000313" key="2">
    <source>
        <dbReference type="Proteomes" id="UP001196413"/>
    </source>
</evidence>
<keyword evidence="2" id="KW-1185">Reference proteome</keyword>
<dbReference type="Proteomes" id="UP001196413">
    <property type="component" value="Unassembled WGS sequence"/>
</dbReference>
<dbReference type="EMBL" id="JAHQIW010002669">
    <property type="protein sequence ID" value="KAJ1356045.1"/>
    <property type="molecule type" value="Genomic_DNA"/>
</dbReference>
<proteinExistence type="predicted"/>
<name>A0AAD5MDW9_PARTN</name>
<organism evidence="1 2">
    <name type="scientific">Parelaphostrongylus tenuis</name>
    <name type="common">Meningeal worm</name>
    <dbReference type="NCBI Taxonomy" id="148309"/>
    <lineage>
        <taxon>Eukaryota</taxon>
        <taxon>Metazoa</taxon>
        <taxon>Ecdysozoa</taxon>
        <taxon>Nematoda</taxon>
        <taxon>Chromadorea</taxon>
        <taxon>Rhabditida</taxon>
        <taxon>Rhabditina</taxon>
        <taxon>Rhabditomorpha</taxon>
        <taxon>Strongyloidea</taxon>
        <taxon>Metastrongylidae</taxon>
        <taxon>Parelaphostrongylus</taxon>
    </lineage>
</organism>
<evidence type="ECO:0000313" key="1">
    <source>
        <dbReference type="EMBL" id="KAJ1356045.1"/>
    </source>
</evidence>
<gene>
    <name evidence="1" type="ORF">KIN20_013664</name>
</gene>
<comment type="caution">
    <text evidence="1">The sequence shown here is derived from an EMBL/GenBank/DDBJ whole genome shotgun (WGS) entry which is preliminary data.</text>
</comment>